<feature type="transmembrane region" description="Helical" evidence="1">
    <location>
        <begin position="131"/>
        <end position="149"/>
    </location>
</feature>
<evidence type="ECO:0000313" key="3">
    <source>
        <dbReference type="Proteomes" id="UP000269708"/>
    </source>
</evidence>
<feature type="transmembrane region" description="Helical" evidence="1">
    <location>
        <begin position="366"/>
        <end position="383"/>
    </location>
</feature>
<keyword evidence="1" id="KW-0472">Membrane</keyword>
<evidence type="ECO:0000313" key="2">
    <source>
        <dbReference type="EMBL" id="RPE75833.1"/>
    </source>
</evidence>
<feature type="transmembrane region" description="Helical" evidence="1">
    <location>
        <begin position="178"/>
        <end position="195"/>
    </location>
</feature>
<feature type="transmembrane region" description="Helical" evidence="1">
    <location>
        <begin position="155"/>
        <end position="171"/>
    </location>
</feature>
<dbReference type="InterPro" id="IPR018580">
    <property type="entry name" value="Uncharacterised_YfhO"/>
</dbReference>
<proteinExistence type="predicted"/>
<organism evidence="2 3">
    <name type="scientific">Vulcaniibacterium tengchongense</name>
    <dbReference type="NCBI Taxonomy" id="1273429"/>
    <lineage>
        <taxon>Bacteria</taxon>
        <taxon>Pseudomonadati</taxon>
        <taxon>Pseudomonadota</taxon>
        <taxon>Gammaproteobacteria</taxon>
        <taxon>Lysobacterales</taxon>
        <taxon>Lysobacteraceae</taxon>
        <taxon>Vulcaniibacterium</taxon>
    </lineage>
</organism>
<feature type="transmembrane region" description="Helical" evidence="1">
    <location>
        <begin position="420"/>
        <end position="439"/>
    </location>
</feature>
<name>A0A3N4V0Y0_9GAMM</name>
<dbReference type="Proteomes" id="UP000269708">
    <property type="component" value="Unassembled WGS sequence"/>
</dbReference>
<gene>
    <name evidence="2" type="ORF">EDC50_2730</name>
</gene>
<dbReference type="AlphaFoldDB" id="A0A3N4V0Y0"/>
<feature type="transmembrane region" description="Helical" evidence="1">
    <location>
        <begin position="225"/>
        <end position="245"/>
    </location>
</feature>
<evidence type="ECO:0008006" key="4">
    <source>
        <dbReference type="Google" id="ProtNLM"/>
    </source>
</evidence>
<keyword evidence="1" id="KW-1133">Transmembrane helix</keyword>
<feature type="transmembrane region" description="Helical" evidence="1">
    <location>
        <begin position="395"/>
        <end position="414"/>
    </location>
</feature>
<dbReference type="RefSeq" id="WP_123771044.1">
    <property type="nucleotide sequence ID" value="NZ_RKQN01000004.1"/>
</dbReference>
<feature type="transmembrane region" description="Helical" evidence="1">
    <location>
        <begin position="21"/>
        <end position="41"/>
    </location>
</feature>
<dbReference type="PANTHER" id="PTHR38454:SF1">
    <property type="entry name" value="INTEGRAL MEMBRANE PROTEIN"/>
    <property type="match status" value="1"/>
</dbReference>
<dbReference type="OrthoDB" id="9772884at2"/>
<feature type="transmembrane region" description="Helical" evidence="1">
    <location>
        <begin position="324"/>
        <end position="346"/>
    </location>
</feature>
<feature type="transmembrane region" description="Helical" evidence="1">
    <location>
        <begin position="103"/>
        <end position="124"/>
    </location>
</feature>
<reference evidence="2 3" key="1">
    <citation type="submission" date="2018-11" db="EMBL/GenBank/DDBJ databases">
        <title>Genomic Encyclopedia of Type Strains, Phase IV (KMG-IV): sequencing the most valuable type-strain genomes for metagenomic binning, comparative biology and taxonomic classification.</title>
        <authorList>
            <person name="Goeker M."/>
        </authorList>
    </citation>
    <scope>NUCLEOTIDE SEQUENCE [LARGE SCALE GENOMIC DNA]</scope>
    <source>
        <strain evidence="2 3">DSM 25623</strain>
    </source>
</reference>
<sequence>MGNTRQFLARAADAALSRPRRLLVGLWLLLCGPWLLGARVLPYDAAQEFYPAVAYTVQQLQRLQGPWWNPLLFGGYPHFADPQGMTFQPTVILPMLLSPLPSMTWFSAVVVLHVLVAGLGATALARDYRLAAAPQLVFALTLMFGAVAASRVQHVPMIVSYAFLPWLWWALRRLSQRPGVWTACGVGVFGGLCALQMTQVTYLIGLFAVVYGVGLIAGSPQRGRYLAFAASAAALALLICLPQWLSTFAYLPFTNRAQLPLEAATSGSLSHAALGTLLGADFLWNNGEYLGPGDLSQDYLYLGAVPLAAWTLWGRSLPAAHRRLARGLTAVAALTLVYALGTHAPIYGLLYRVLPGLDLFRRPADALFLFVPAAALLAALSLDARLKGAPLRPNWPAWIVLALLVAYSLWHAFAVMRHPAATAALWISAIIAAATVWLLRRGANTAPVALLAVIALVSVDLSAHNVRARYYGGRGEMRKLYRGASWPDDPASAAAPALTRLRDILGGEVAPLRAEVYGLDPLINGATVRGMALSNGYNPLLYAPYAQIYGVGTHPMQRMDERRFTPWAPDYAAAAFDLLGLRAIASREPAEGTVAAAGAHWRLRDTVLPRVLNPTRVALHAQPMPPPGEYGRTDFRQQLWLPAPFPAVDCAAEAAGIASIERVTYSANLVEIDYRADRPAWIVFNEIVAPGWMAQVDGREVPLLRANALFRGACVPGGSHRLAFRFSPMRMIRSRWTRDAAHSMFSSSGSPP</sequence>
<evidence type="ECO:0000256" key="1">
    <source>
        <dbReference type="SAM" id="Phobius"/>
    </source>
</evidence>
<keyword evidence="3" id="KW-1185">Reference proteome</keyword>
<feature type="transmembrane region" description="Helical" evidence="1">
    <location>
        <begin position="201"/>
        <end position="218"/>
    </location>
</feature>
<dbReference type="PANTHER" id="PTHR38454">
    <property type="entry name" value="INTEGRAL MEMBRANE PROTEIN-RELATED"/>
    <property type="match status" value="1"/>
</dbReference>
<feature type="transmembrane region" description="Helical" evidence="1">
    <location>
        <begin position="446"/>
        <end position="464"/>
    </location>
</feature>
<protein>
    <recommendedName>
        <fullName evidence="4">YfhO family protein</fullName>
    </recommendedName>
</protein>
<comment type="caution">
    <text evidence="2">The sequence shown here is derived from an EMBL/GenBank/DDBJ whole genome shotgun (WGS) entry which is preliminary data.</text>
</comment>
<keyword evidence="1" id="KW-0812">Transmembrane</keyword>
<feature type="transmembrane region" description="Helical" evidence="1">
    <location>
        <begin position="299"/>
        <end position="317"/>
    </location>
</feature>
<accession>A0A3N4V0Y0</accession>
<dbReference type="EMBL" id="RKQN01000004">
    <property type="protein sequence ID" value="RPE75833.1"/>
    <property type="molecule type" value="Genomic_DNA"/>
</dbReference>